<organism evidence="1 2">
    <name type="scientific">Kineothrix sedimenti</name>
    <dbReference type="NCBI Taxonomy" id="3123317"/>
    <lineage>
        <taxon>Bacteria</taxon>
        <taxon>Bacillati</taxon>
        <taxon>Bacillota</taxon>
        <taxon>Clostridia</taxon>
        <taxon>Lachnospirales</taxon>
        <taxon>Lachnospiraceae</taxon>
        <taxon>Kineothrix</taxon>
    </lineage>
</organism>
<name>A0ABZ3EWI6_9FIRM</name>
<dbReference type="RefSeq" id="WP_342758208.1">
    <property type="nucleotide sequence ID" value="NZ_CP146256.1"/>
</dbReference>
<dbReference type="EMBL" id="CP146256">
    <property type="protein sequence ID" value="XAH74619.1"/>
    <property type="molecule type" value="Genomic_DNA"/>
</dbReference>
<evidence type="ECO:0008006" key="3">
    <source>
        <dbReference type="Google" id="ProtNLM"/>
    </source>
</evidence>
<evidence type="ECO:0000313" key="1">
    <source>
        <dbReference type="EMBL" id="XAH74619.1"/>
    </source>
</evidence>
<accession>A0ABZ3EWI6</accession>
<proteinExistence type="predicted"/>
<keyword evidence="2" id="KW-1185">Reference proteome</keyword>
<evidence type="ECO:0000313" key="2">
    <source>
        <dbReference type="Proteomes" id="UP001451571"/>
    </source>
</evidence>
<gene>
    <name evidence="1" type="ORF">V6984_02320</name>
</gene>
<sequence>MDDNEVALPFYYDSDKNHLDYEEPARESVTTKPAITNENSVFYEEVVNVTIQKEVEEEPVFDFDETAVTQEEKAIDIAKISENPFPSTLETYLLLSVSERILLQQISSGMDENEVFEIIRGNYKANGYRVNFSEMYDEALELCKALKTQSTETRAVEIAGQLREYGDYRYLKSSTKDRIFNFKIGDSSNNLKLYKAVTKELGIKQDLDEQFED</sequence>
<dbReference type="Proteomes" id="UP001451571">
    <property type="component" value="Chromosome"/>
</dbReference>
<reference evidence="1 2" key="1">
    <citation type="submission" date="2024-02" db="EMBL/GenBank/DDBJ databases">
        <title>Bacterial strain from lacustrine sediment.</title>
        <authorList>
            <person name="Petit C."/>
            <person name="Fadhlaoui K."/>
        </authorList>
    </citation>
    <scope>NUCLEOTIDE SEQUENCE [LARGE SCALE GENOMIC DNA]</scope>
    <source>
        <strain evidence="1 2">IPX-CK</strain>
    </source>
</reference>
<protein>
    <recommendedName>
        <fullName evidence="3">Regulatory protein RecX</fullName>
    </recommendedName>
</protein>